<organism evidence="1">
    <name type="scientific">Rhizophora mucronata</name>
    <name type="common">Asiatic mangrove</name>
    <dbReference type="NCBI Taxonomy" id="61149"/>
    <lineage>
        <taxon>Eukaryota</taxon>
        <taxon>Viridiplantae</taxon>
        <taxon>Streptophyta</taxon>
        <taxon>Embryophyta</taxon>
        <taxon>Tracheophyta</taxon>
        <taxon>Spermatophyta</taxon>
        <taxon>Magnoliopsida</taxon>
        <taxon>eudicotyledons</taxon>
        <taxon>Gunneridae</taxon>
        <taxon>Pentapetalae</taxon>
        <taxon>rosids</taxon>
        <taxon>fabids</taxon>
        <taxon>Malpighiales</taxon>
        <taxon>Rhizophoraceae</taxon>
        <taxon>Rhizophora</taxon>
    </lineage>
</organism>
<dbReference type="AlphaFoldDB" id="A0A2P2NTE1"/>
<evidence type="ECO:0000313" key="1">
    <source>
        <dbReference type="EMBL" id="MBX45772.1"/>
    </source>
</evidence>
<sequence>MNKDSFLGNAIHTDRHYKPNYTKFSHAVNLAMAY</sequence>
<protein>
    <submittedName>
        <fullName evidence="1">Uncharacterized protein</fullName>
    </submittedName>
</protein>
<reference evidence="1" key="1">
    <citation type="submission" date="2018-02" db="EMBL/GenBank/DDBJ databases">
        <title>Rhizophora mucronata_Transcriptome.</title>
        <authorList>
            <person name="Meera S.P."/>
            <person name="Sreeshan A."/>
            <person name="Augustine A."/>
        </authorList>
    </citation>
    <scope>NUCLEOTIDE SEQUENCE</scope>
    <source>
        <tissue evidence="1">Leaf</tissue>
    </source>
</reference>
<proteinExistence type="predicted"/>
<accession>A0A2P2NTE1</accession>
<name>A0A2P2NTE1_RHIMU</name>
<dbReference type="EMBL" id="GGEC01065288">
    <property type="protein sequence ID" value="MBX45772.1"/>
    <property type="molecule type" value="Transcribed_RNA"/>
</dbReference>